<gene>
    <name evidence="1" type="ORF">Vadar_012073</name>
</gene>
<protein>
    <submittedName>
        <fullName evidence="1">Uncharacterized protein</fullName>
    </submittedName>
</protein>
<sequence>MSRSKKNTATSTTIAAVPNHITSDILSRLPLNSIFACKRVCKVWRDLTLEPHFAKLHLSRSPLSLIFYRHANYNGDDDENSPSSHFEIFQLHDPPYLCHQNATMKFKTGIYFPHRRIEIVASCNGLILLSNCCSVADHVIAVCNPLRAQHFFLPKPPNLPGSKYYNYYGYGFGHSPATDQYKVVRFTSQTLDPSRLDFDIYTIGIDRKWRTIRDIGRPPAVYMSHLVFLNGAFHWIGSENENLKLICYFDIEQEQFGSFPLPSDVGNNTFPYLGVLDNWLYIQQDCSFNVQKLWVMKDYGDFWSWSLECVIDGPFTRRLQGEARQGICTELRAKGARSFGPSMTNCTGRSRDPKSKRPLATSGGKSEIQVSRWKKRPEAVGEGIPTKKGGFHGQEGPTEKKKSRK</sequence>
<organism evidence="1 2">
    <name type="scientific">Vaccinium darrowii</name>
    <dbReference type="NCBI Taxonomy" id="229202"/>
    <lineage>
        <taxon>Eukaryota</taxon>
        <taxon>Viridiplantae</taxon>
        <taxon>Streptophyta</taxon>
        <taxon>Embryophyta</taxon>
        <taxon>Tracheophyta</taxon>
        <taxon>Spermatophyta</taxon>
        <taxon>Magnoliopsida</taxon>
        <taxon>eudicotyledons</taxon>
        <taxon>Gunneridae</taxon>
        <taxon>Pentapetalae</taxon>
        <taxon>asterids</taxon>
        <taxon>Ericales</taxon>
        <taxon>Ericaceae</taxon>
        <taxon>Vaccinioideae</taxon>
        <taxon>Vaccinieae</taxon>
        <taxon>Vaccinium</taxon>
    </lineage>
</organism>
<dbReference type="EMBL" id="CM037151">
    <property type="protein sequence ID" value="KAH7843043.1"/>
    <property type="molecule type" value="Genomic_DNA"/>
</dbReference>
<evidence type="ECO:0000313" key="1">
    <source>
        <dbReference type="EMBL" id="KAH7843043.1"/>
    </source>
</evidence>
<name>A0ACB7XQ69_9ERIC</name>
<proteinExistence type="predicted"/>
<comment type="caution">
    <text evidence="1">The sequence shown here is derived from an EMBL/GenBank/DDBJ whole genome shotgun (WGS) entry which is preliminary data.</text>
</comment>
<evidence type="ECO:0000313" key="2">
    <source>
        <dbReference type="Proteomes" id="UP000828048"/>
    </source>
</evidence>
<reference evidence="1 2" key="1">
    <citation type="journal article" date="2021" name="Hortic Res">
        <title>High-quality reference genome and annotation aids understanding of berry development for evergreen blueberry (Vaccinium darrowii).</title>
        <authorList>
            <person name="Yu J."/>
            <person name="Hulse-Kemp A.M."/>
            <person name="Babiker E."/>
            <person name="Staton M."/>
        </authorList>
    </citation>
    <scope>NUCLEOTIDE SEQUENCE [LARGE SCALE GENOMIC DNA]</scope>
    <source>
        <strain evidence="2">cv. NJ 8807/NJ 8810</strain>
        <tissue evidence="1">Young leaf</tissue>
    </source>
</reference>
<accession>A0ACB7XQ69</accession>
<keyword evidence="2" id="KW-1185">Reference proteome</keyword>
<dbReference type="Proteomes" id="UP000828048">
    <property type="component" value="Chromosome 1"/>
</dbReference>